<dbReference type="SUPFAM" id="SSF81383">
    <property type="entry name" value="F-box domain"/>
    <property type="match status" value="1"/>
</dbReference>
<protein>
    <recommendedName>
        <fullName evidence="2">F-box domain-containing protein</fullName>
    </recommendedName>
</protein>
<dbReference type="InterPro" id="IPR036047">
    <property type="entry name" value="F-box-like_dom_sf"/>
</dbReference>
<dbReference type="PROSITE" id="PS50181">
    <property type="entry name" value="FBOX"/>
    <property type="match status" value="1"/>
</dbReference>
<evidence type="ECO:0000313" key="4">
    <source>
        <dbReference type="Proteomes" id="UP000008068"/>
    </source>
</evidence>
<dbReference type="AlphaFoldDB" id="G0P0S4"/>
<dbReference type="InterPro" id="IPR001810">
    <property type="entry name" value="F-box_dom"/>
</dbReference>
<evidence type="ECO:0000256" key="1">
    <source>
        <dbReference type="SAM" id="MobiDB-lite"/>
    </source>
</evidence>
<proteinExistence type="predicted"/>
<gene>
    <name evidence="3" type="ORF">CAEBREN_17089</name>
</gene>
<accession>G0P0S4</accession>
<name>G0P0S4_CAEBE</name>
<dbReference type="Pfam" id="PF00646">
    <property type="entry name" value="F-box"/>
    <property type="match status" value="1"/>
</dbReference>
<dbReference type="CDD" id="cd22150">
    <property type="entry name" value="F-box_CeFBXA-like"/>
    <property type="match status" value="1"/>
</dbReference>
<organism evidence="4">
    <name type="scientific">Caenorhabditis brenneri</name>
    <name type="common">Nematode worm</name>
    <dbReference type="NCBI Taxonomy" id="135651"/>
    <lineage>
        <taxon>Eukaryota</taxon>
        <taxon>Metazoa</taxon>
        <taxon>Ecdysozoa</taxon>
        <taxon>Nematoda</taxon>
        <taxon>Chromadorea</taxon>
        <taxon>Rhabditida</taxon>
        <taxon>Rhabditina</taxon>
        <taxon>Rhabditomorpha</taxon>
        <taxon>Rhabditoidea</taxon>
        <taxon>Rhabditidae</taxon>
        <taxon>Peloderinae</taxon>
        <taxon>Caenorhabditis</taxon>
    </lineage>
</organism>
<feature type="region of interest" description="Disordered" evidence="1">
    <location>
        <begin position="205"/>
        <end position="228"/>
    </location>
</feature>
<dbReference type="EMBL" id="GL380003">
    <property type="protein sequence ID" value="EGT41835.1"/>
    <property type="molecule type" value="Genomic_DNA"/>
</dbReference>
<dbReference type="InParanoid" id="G0P0S4"/>
<feature type="domain" description="F-box" evidence="2">
    <location>
        <begin position="66"/>
        <end position="117"/>
    </location>
</feature>
<dbReference type="HOGENOM" id="CLU_1215705_0_0_1"/>
<dbReference type="OrthoDB" id="7600185at2759"/>
<dbReference type="SMART" id="SM00256">
    <property type="entry name" value="FBOX"/>
    <property type="match status" value="1"/>
</dbReference>
<dbReference type="Proteomes" id="UP000008068">
    <property type="component" value="Unassembled WGS sequence"/>
</dbReference>
<keyword evidence="4" id="KW-1185">Reference proteome</keyword>
<dbReference type="Pfam" id="PF17906">
    <property type="entry name" value="HTH_48"/>
    <property type="match status" value="1"/>
</dbReference>
<sequence length="228" mass="26722">MNGTVEAENNMYMLYEAANQTPVYEVYQKLCKFRGNRNIDYVDFEQKYYRFYHGNSEPEPAERIPSKTFSDLPEDILNYVIDDLELVDKLSLRKVSKKLRKTVDNHKCKNSSVLVHFEANVSQIELAMNYITYSDGNGKSTYDIMTRSLDSDGDMKMKYKEKPRIIEGEHWELLIRDLSTFLGNPNWKFYGVLWDFDEGVDEDRLTPPDREYVENNSSPGLHLDDSIH</sequence>
<evidence type="ECO:0000259" key="2">
    <source>
        <dbReference type="PROSITE" id="PS50181"/>
    </source>
</evidence>
<dbReference type="STRING" id="135651.G0P0S4"/>
<dbReference type="InterPro" id="IPR041426">
    <property type="entry name" value="Mos1_HTH"/>
</dbReference>
<reference evidence="4" key="1">
    <citation type="submission" date="2011-07" db="EMBL/GenBank/DDBJ databases">
        <authorList>
            <consortium name="Caenorhabditis brenneri Sequencing and Analysis Consortium"/>
            <person name="Wilson R.K."/>
        </authorList>
    </citation>
    <scope>NUCLEOTIDE SEQUENCE [LARGE SCALE GENOMIC DNA]</scope>
    <source>
        <strain evidence="4">PB2801</strain>
    </source>
</reference>
<evidence type="ECO:0000313" key="3">
    <source>
        <dbReference type="EMBL" id="EGT41835.1"/>
    </source>
</evidence>